<keyword evidence="2" id="KW-0028">Amino-acid biosynthesis</keyword>
<comment type="subcellular location">
    <subcellularLocation>
        <location evidence="2">Cytoplasm</location>
    </subcellularLocation>
</comment>
<dbReference type="NCBIfam" id="TIGR01392">
    <property type="entry name" value="homoserO_Ac_trn"/>
    <property type="match status" value="1"/>
</dbReference>
<name>A0ABY7ZHG6_9ACTN</name>
<accession>A0ABY7ZHG6</accession>
<dbReference type="GO" id="GO:0004414">
    <property type="term" value="F:homoserine O-acetyltransferase activity"/>
    <property type="evidence" value="ECO:0007669"/>
    <property type="project" value="UniProtKB-EC"/>
</dbReference>
<feature type="domain" description="AB hydrolase-1" evidence="3">
    <location>
        <begin position="70"/>
        <end position="348"/>
    </location>
</feature>
<comment type="similarity">
    <text evidence="2">Belongs to the AB hydrolase superfamily. MetX family.</text>
</comment>
<keyword evidence="5" id="KW-1185">Reference proteome</keyword>
<comment type="caution">
    <text evidence="2">Lacks conserved residue(s) required for the propagation of feature annotation.</text>
</comment>
<comment type="catalytic activity">
    <reaction evidence="2">
        <text>succinyl-CoA + L-serine = O-succinyl-L-serine + CoA</text>
        <dbReference type="Rhea" id="RHEA:52820"/>
        <dbReference type="ChEBI" id="CHEBI:33384"/>
        <dbReference type="ChEBI" id="CHEBI:57287"/>
        <dbReference type="ChEBI" id="CHEBI:57292"/>
        <dbReference type="ChEBI" id="CHEBI:136856"/>
    </reaction>
</comment>
<evidence type="ECO:0000256" key="1">
    <source>
        <dbReference type="ARBA" id="ARBA00022679"/>
    </source>
</evidence>
<feature type="binding site" evidence="2">
    <location>
        <position position="218"/>
    </location>
    <ligand>
        <name>substrate</name>
    </ligand>
</feature>
<dbReference type="PANTHER" id="PTHR32268:SF11">
    <property type="entry name" value="HOMOSERINE O-ACETYLTRANSFERASE"/>
    <property type="match status" value="1"/>
</dbReference>
<gene>
    <name evidence="4" type="ORF">PVK37_18270</name>
</gene>
<dbReference type="InterPro" id="IPR000073">
    <property type="entry name" value="AB_hydrolase_1"/>
</dbReference>
<dbReference type="Pfam" id="PF00561">
    <property type="entry name" value="Abhydrolase_1"/>
    <property type="match status" value="1"/>
</dbReference>
<comment type="function">
    <text evidence="2">Transfers a succinyl group from succinyl-CoA to L-serine, forming succinyl-L-serine.</text>
</comment>
<feature type="active site" evidence="2">
    <location>
        <position position="334"/>
    </location>
</feature>
<evidence type="ECO:0000313" key="4">
    <source>
        <dbReference type="EMBL" id="WDZ82429.1"/>
    </source>
</evidence>
<sequence length="388" mass="42337">MTEYIPPATRFVDLPDGFAMKRGGSLYGARIGYETFGQPNAARDNAVLLLTGLSPDAHAAAHPDDTTPGWWEAMLGPGKPIDTDRWHVICVNPLGSCKGSTGPASVDPGTGEPYRLTFPDLSIEDIADAAAWTVRALGFDELACVIGASMGGMSALALLARHPGLARHHINISGAVHSLPFSIAVRSLQREAIRSDPRWNRGRYDEESYPRQGMAVARKLGMMTYRSAREWDVRFGRARLRPEPHRQGPAFGPEFEVESYLERHAQRFLRRFDPNSYLYLSRCIDWFDLAGACGKPDSDAGGPGPAGEAVAVDAEAALARLDLARALVIGVQTDILFPLHQQRQIAEGLYAGGTDVQFLPLDCDEGHDAFLVDTDRFGPPVAKFLWAL</sequence>
<dbReference type="InterPro" id="IPR008220">
    <property type="entry name" value="HAT_MetX-like"/>
</dbReference>
<dbReference type="NCBIfam" id="NF001209">
    <property type="entry name" value="PRK00175.1"/>
    <property type="match status" value="1"/>
</dbReference>
<dbReference type="RefSeq" id="WP_275028667.1">
    <property type="nucleotide sequence ID" value="NZ_CP118615.1"/>
</dbReference>
<feature type="region of interest" description="Important for substrate specificity" evidence="2">
    <location>
        <begin position="52"/>
        <end position="55"/>
    </location>
</feature>
<protein>
    <recommendedName>
        <fullName evidence="2">Serine O-succinyltransferase</fullName>
        <shortName evidence="2">SST</shortName>
        <ecNumber evidence="2">2.3.1.-</ecNumber>
    </recommendedName>
</protein>
<feature type="active site" description="Nucleophile" evidence="2">
    <location>
        <position position="149"/>
    </location>
</feature>
<evidence type="ECO:0000256" key="2">
    <source>
        <dbReference type="HAMAP-Rule" id="MF_00296"/>
    </source>
</evidence>
<feature type="active site" evidence="2">
    <location>
        <position position="367"/>
    </location>
</feature>
<organism evidence="4 5">
    <name type="scientific">Micromonospora cathayae</name>
    <dbReference type="NCBI Taxonomy" id="3028804"/>
    <lineage>
        <taxon>Bacteria</taxon>
        <taxon>Bacillati</taxon>
        <taxon>Actinomycetota</taxon>
        <taxon>Actinomycetes</taxon>
        <taxon>Micromonosporales</taxon>
        <taxon>Micromonosporaceae</taxon>
        <taxon>Micromonospora</taxon>
    </lineage>
</organism>
<comment type="subunit">
    <text evidence="2">Homodimer.</text>
</comment>
<dbReference type="Gene3D" id="3.40.50.1820">
    <property type="entry name" value="alpha/beta hydrolase"/>
    <property type="match status" value="1"/>
</dbReference>
<evidence type="ECO:0000259" key="3">
    <source>
        <dbReference type="Pfam" id="PF00561"/>
    </source>
</evidence>
<keyword evidence="1 2" id="KW-0808">Transferase</keyword>
<dbReference type="EMBL" id="CP118615">
    <property type="protein sequence ID" value="WDZ82429.1"/>
    <property type="molecule type" value="Genomic_DNA"/>
</dbReference>
<dbReference type="PANTHER" id="PTHR32268">
    <property type="entry name" value="HOMOSERINE O-ACETYLTRANSFERASE"/>
    <property type="match status" value="1"/>
</dbReference>
<dbReference type="SUPFAM" id="SSF53474">
    <property type="entry name" value="alpha/beta-Hydrolases"/>
    <property type="match status" value="1"/>
</dbReference>
<dbReference type="PIRSF" id="PIRSF000443">
    <property type="entry name" value="Homoser_Ac_trans"/>
    <property type="match status" value="1"/>
</dbReference>
<proteinExistence type="inferred from homology"/>
<keyword evidence="2 4" id="KW-0012">Acyltransferase</keyword>
<dbReference type="Proteomes" id="UP001219605">
    <property type="component" value="Chromosome"/>
</dbReference>
<comment type="pathway">
    <text evidence="2">Amino-acid biosynthesis; L-cysteine biosynthesis; L-cysteine from L-serine: step 1/2.</text>
</comment>
<dbReference type="HAMAP" id="MF_00296">
    <property type="entry name" value="MetX_acyltransf"/>
    <property type="match status" value="1"/>
</dbReference>
<keyword evidence="2" id="KW-0198">Cysteine biosynthesis</keyword>
<feature type="binding site" evidence="2">
    <location>
        <position position="368"/>
    </location>
    <ligand>
        <name>substrate</name>
    </ligand>
</feature>
<evidence type="ECO:0000313" key="5">
    <source>
        <dbReference type="Proteomes" id="UP001219605"/>
    </source>
</evidence>
<dbReference type="Gene3D" id="1.10.1740.110">
    <property type="match status" value="1"/>
</dbReference>
<reference evidence="4 5" key="1">
    <citation type="submission" date="2023-02" db="EMBL/GenBank/DDBJ databases">
        <authorList>
            <person name="Mo P."/>
        </authorList>
    </citation>
    <scope>NUCLEOTIDE SEQUENCE [LARGE SCALE GENOMIC DNA]</scope>
    <source>
        <strain evidence="4 5">HUAS 3</strain>
    </source>
</reference>
<feature type="site" description="Important for acyl-CoA specificity" evidence="2">
    <location>
        <position position="186"/>
    </location>
</feature>
<dbReference type="InterPro" id="IPR029058">
    <property type="entry name" value="AB_hydrolase_fold"/>
</dbReference>
<keyword evidence="2" id="KW-0963">Cytoplasm</keyword>
<dbReference type="EC" id="2.3.1.-" evidence="2"/>